<dbReference type="PANTHER" id="PTHR44329">
    <property type="entry name" value="SERINE/THREONINE-PROTEIN KINASE TNNI3K-RELATED"/>
    <property type="match status" value="1"/>
</dbReference>
<dbReference type="EC" id="2.7.11.1" evidence="3"/>
<dbReference type="PRINTS" id="PR00109">
    <property type="entry name" value="TYRKINASE"/>
</dbReference>
<dbReference type="NCBIfam" id="TIGR00229">
    <property type="entry name" value="sensory_box"/>
    <property type="match status" value="1"/>
</dbReference>
<dbReference type="PROSITE" id="PS50011">
    <property type="entry name" value="PROTEIN_KINASE_DOM"/>
    <property type="match status" value="1"/>
</dbReference>
<dbReference type="Pfam" id="PF07714">
    <property type="entry name" value="PK_Tyr_Ser-Thr"/>
    <property type="match status" value="1"/>
</dbReference>
<evidence type="ECO:0000256" key="11">
    <source>
        <dbReference type="ARBA" id="ARBA00022991"/>
    </source>
</evidence>
<keyword evidence="4" id="KW-0723">Serine/threonine-protein kinase</keyword>
<dbReference type="InterPro" id="IPR008271">
    <property type="entry name" value="Ser/Thr_kinase_AS"/>
</dbReference>
<dbReference type="GO" id="GO:0009881">
    <property type="term" value="F:photoreceptor activity"/>
    <property type="evidence" value="ECO:0007669"/>
    <property type="project" value="UniProtKB-KW"/>
</dbReference>
<dbReference type="AlphaFoldDB" id="A0A8J4RJR2"/>
<dbReference type="OrthoDB" id="339325at2759"/>
<dbReference type="Proteomes" id="UP000737018">
    <property type="component" value="Unassembled WGS sequence"/>
</dbReference>
<dbReference type="GO" id="GO:0005524">
    <property type="term" value="F:ATP binding"/>
    <property type="evidence" value="ECO:0007669"/>
    <property type="project" value="UniProtKB-UniRule"/>
</dbReference>
<dbReference type="InterPro" id="IPR013767">
    <property type="entry name" value="PAS_fold"/>
</dbReference>
<dbReference type="InterPro" id="IPR001245">
    <property type="entry name" value="Ser-Thr/Tyr_kinase_cat_dom"/>
</dbReference>
<evidence type="ECO:0000256" key="10">
    <source>
        <dbReference type="ARBA" id="ARBA00022840"/>
    </source>
</evidence>
<dbReference type="PROSITE" id="PS50112">
    <property type="entry name" value="PAS"/>
    <property type="match status" value="1"/>
</dbReference>
<feature type="region of interest" description="Disordered" evidence="18">
    <location>
        <begin position="259"/>
        <end position="284"/>
    </location>
</feature>
<evidence type="ECO:0000256" key="14">
    <source>
        <dbReference type="ARBA" id="ARBA00047899"/>
    </source>
</evidence>
<keyword evidence="5" id="KW-0600">Photoreceptor protein</keyword>
<dbReference type="GO" id="GO:0016020">
    <property type="term" value="C:membrane"/>
    <property type="evidence" value="ECO:0007669"/>
    <property type="project" value="UniProtKB-SubCell"/>
</dbReference>
<evidence type="ECO:0000259" key="20">
    <source>
        <dbReference type="PROSITE" id="PS50112"/>
    </source>
</evidence>
<evidence type="ECO:0000313" key="22">
    <source>
        <dbReference type="Proteomes" id="UP000737018"/>
    </source>
</evidence>
<keyword evidence="12" id="KW-0472">Membrane</keyword>
<gene>
    <name evidence="21" type="ORF">CMV_010019</name>
</gene>
<keyword evidence="8 16" id="KW-0547">Nucleotide-binding</keyword>
<dbReference type="SMART" id="SM00220">
    <property type="entry name" value="S_TKc"/>
    <property type="match status" value="1"/>
</dbReference>
<dbReference type="GO" id="GO:0004674">
    <property type="term" value="F:protein serine/threonine kinase activity"/>
    <property type="evidence" value="ECO:0007669"/>
    <property type="project" value="UniProtKB-KW"/>
</dbReference>
<sequence>MRIAQAFSGEAQGTSMAGDKSETALYQALLDRFQSLEASHERLREQFDELVQENNKVIKNKEVDDDMVGSYSDSRWGCFPGFFGAGGPYRSVLEHMGHAVHVCTASSGEIIYWNYSAESLYGWKDYEVLGKQVAELLVAEDYYAPLKKIMDSLSTGQSWSGQFPFKKRSGEIFMAIVTKSPLYEDGELASFITVSSDAAIFNSIGSVNLRSHQDHVNGQPRPRGLNLKRIQWHQRPPIAPVPQIASSVSNLASKFLSRRHGDDTSNACDAPMDREDTATNSEDAKFDKTSTLAAKVLAKLQHIKGNSNCGKEDDGSIQENGAIDSSESKRIRERAPTERILPLQLGENKVTLRGVLLPEDPLPRLGHQFKVKELEPEVSNLKALEIEHEMQRQPGDKNFPNSGESIGSNGSSSSKGDNESNSIVDCEIRWQDLHFGEEIGQGFYAVVYHGLWNGSDVAIKVYFGNEYSEGTLLDFKKEIDIMKRLRHPNVLLFMGAAYTQERLSIVTEFLPRGSLFKTLHKNNQALDIGRRLRMALDVARGMNYLHHRNPPIVHRDLKSSNLLVDKNWTVKVGDFGLSRLKDSTFITAKSGRGTPQWMAPEVLRNEPSNEKSDVFSFGVILWELMTESIPWNNLNALQVVGVVGFMNRRLDLPEDLDPQVATIIKDCWQSDPEQRPSFEAIIQRIMGLLQRAVAAVPTRRSSEP</sequence>
<feature type="region of interest" description="Disordered" evidence="18">
    <location>
        <begin position="307"/>
        <end position="333"/>
    </location>
</feature>
<dbReference type="SMART" id="SM00091">
    <property type="entry name" value="PAS"/>
    <property type="match status" value="1"/>
</dbReference>
<dbReference type="CDD" id="cd13999">
    <property type="entry name" value="STKc_MAP3K-like"/>
    <property type="match status" value="1"/>
</dbReference>
<evidence type="ECO:0000256" key="1">
    <source>
        <dbReference type="ARBA" id="ARBA00004370"/>
    </source>
</evidence>
<keyword evidence="9" id="KW-0418">Kinase</keyword>
<evidence type="ECO:0000256" key="15">
    <source>
        <dbReference type="ARBA" id="ARBA00048679"/>
    </source>
</evidence>
<evidence type="ECO:0000256" key="9">
    <source>
        <dbReference type="ARBA" id="ARBA00022777"/>
    </source>
</evidence>
<evidence type="ECO:0000256" key="16">
    <source>
        <dbReference type="PROSITE-ProRule" id="PRU10141"/>
    </source>
</evidence>
<dbReference type="InterPro" id="IPR035965">
    <property type="entry name" value="PAS-like_dom_sf"/>
</dbReference>
<organism evidence="21 22">
    <name type="scientific">Castanea mollissima</name>
    <name type="common">Chinese chestnut</name>
    <dbReference type="NCBI Taxonomy" id="60419"/>
    <lineage>
        <taxon>Eukaryota</taxon>
        <taxon>Viridiplantae</taxon>
        <taxon>Streptophyta</taxon>
        <taxon>Embryophyta</taxon>
        <taxon>Tracheophyta</taxon>
        <taxon>Spermatophyta</taxon>
        <taxon>Magnoliopsida</taxon>
        <taxon>eudicotyledons</taxon>
        <taxon>Gunneridae</taxon>
        <taxon>Pentapetalae</taxon>
        <taxon>rosids</taxon>
        <taxon>fabids</taxon>
        <taxon>Fagales</taxon>
        <taxon>Fagaceae</taxon>
        <taxon>Castanea</taxon>
    </lineage>
</organism>
<feature type="region of interest" description="Disordered" evidence="18">
    <location>
        <begin position="391"/>
        <end position="420"/>
    </location>
</feature>
<comment type="similarity">
    <text evidence="2">Belongs to the protein kinase superfamily. TKL Ser/Thr protein kinase family. RAF subfamily.</text>
</comment>
<keyword evidence="13" id="KW-0675">Receptor</keyword>
<evidence type="ECO:0000256" key="3">
    <source>
        <dbReference type="ARBA" id="ARBA00012513"/>
    </source>
</evidence>
<feature type="compositionally biased region" description="Low complexity" evidence="18">
    <location>
        <begin position="401"/>
        <end position="420"/>
    </location>
</feature>
<evidence type="ECO:0000256" key="12">
    <source>
        <dbReference type="ARBA" id="ARBA00023136"/>
    </source>
</evidence>
<feature type="compositionally biased region" description="Basic and acidic residues" evidence="18">
    <location>
        <begin position="271"/>
        <end position="284"/>
    </location>
</feature>
<feature type="domain" description="PAS" evidence="20">
    <location>
        <begin position="107"/>
        <end position="156"/>
    </location>
</feature>
<evidence type="ECO:0000256" key="18">
    <source>
        <dbReference type="SAM" id="MobiDB-lite"/>
    </source>
</evidence>
<reference evidence="21" key="1">
    <citation type="submission" date="2020-03" db="EMBL/GenBank/DDBJ databases">
        <title>Castanea mollissima Vanexum genome sequencing.</title>
        <authorList>
            <person name="Staton M."/>
        </authorList>
    </citation>
    <scope>NUCLEOTIDE SEQUENCE</scope>
    <source>
        <tissue evidence="21">Leaf</tissue>
    </source>
</reference>
<dbReference type="SUPFAM" id="SSF56112">
    <property type="entry name" value="Protein kinase-like (PK-like)"/>
    <property type="match status" value="1"/>
</dbReference>
<evidence type="ECO:0000256" key="4">
    <source>
        <dbReference type="ARBA" id="ARBA00022527"/>
    </source>
</evidence>
<comment type="caution">
    <text evidence="21">The sequence shown here is derived from an EMBL/GenBank/DDBJ whole genome shotgun (WGS) entry which is preliminary data.</text>
</comment>
<feature type="binding site" evidence="16">
    <location>
        <position position="460"/>
    </location>
    <ligand>
        <name>ATP</name>
        <dbReference type="ChEBI" id="CHEBI:30616"/>
    </ligand>
</feature>
<dbReference type="EMBL" id="JRKL02001133">
    <property type="protein sequence ID" value="KAF3965836.1"/>
    <property type="molecule type" value="Genomic_DNA"/>
</dbReference>
<evidence type="ECO:0000313" key="21">
    <source>
        <dbReference type="EMBL" id="KAF3965836.1"/>
    </source>
</evidence>
<dbReference type="Pfam" id="PF00989">
    <property type="entry name" value="PAS"/>
    <property type="match status" value="1"/>
</dbReference>
<dbReference type="Gene3D" id="3.30.450.20">
    <property type="entry name" value="PAS domain"/>
    <property type="match status" value="1"/>
</dbReference>
<comment type="subcellular location">
    <subcellularLocation>
        <location evidence="1">Membrane</location>
    </subcellularLocation>
</comment>
<dbReference type="InterPro" id="IPR017441">
    <property type="entry name" value="Protein_kinase_ATP_BS"/>
</dbReference>
<feature type="coiled-coil region" evidence="17">
    <location>
        <begin position="26"/>
        <end position="60"/>
    </location>
</feature>
<dbReference type="Gene3D" id="3.30.200.20">
    <property type="entry name" value="Phosphorylase Kinase, domain 1"/>
    <property type="match status" value="1"/>
</dbReference>
<dbReference type="SUPFAM" id="SSF55785">
    <property type="entry name" value="PYP-like sensor domain (PAS domain)"/>
    <property type="match status" value="1"/>
</dbReference>
<accession>A0A8J4RJR2</accession>
<dbReference type="FunFam" id="3.30.200.20:FF:000060">
    <property type="entry name" value="Serine/threonine-protein kinase isoform 1"/>
    <property type="match status" value="1"/>
</dbReference>
<dbReference type="InterPro" id="IPR000014">
    <property type="entry name" value="PAS"/>
</dbReference>
<evidence type="ECO:0000256" key="5">
    <source>
        <dbReference type="ARBA" id="ARBA00022543"/>
    </source>
</evidence>
<feature type="domain" description="Protein kinase" evidence="19">
    <location>
        <begin position="433"/>
        <end position="689"/>
    </location>
</feature>
<keyword evidence="6" id="KW-0716">Sensory transduction</keyword>
<dbReference type="GO" id="GO:0006355">
    <property type="term" value="P:regulation of DNA-templated transcription"/>
    <property type="evidence" value="ECO:0007669"/>
    <property type="project" value="InterPro"/>
</dbReference>
<dbReference type="InterPro" id="IPR011009">
    <property type="entry name" value="Kinase-like_dom_sf"/>
</dbReference>
<dbReference type="InterPro" id="IPR051681">
    <property type="entry name" value="Ser/Thr_Kinases-Pseudokinases"/>
</dbReference>
<name>A0A8J4RJR2_9ROSI</name>
<dbReference type="InterPro" id="IPR000719">
    <property type="entry name" value="Prot_kinase_dom"/>
</dbReference>
<evidence type="ECO:0000256" key="2">
    <source>
        <dbReference type="ARBA" id="ARBA00010507"/>
    </source>
</evidence>
<evidence type="ECO:0000256" key="17">
    <source>
        <dbReference type="SAM" id="Coils"/>
    </source>
</evidence>
<dbReference type="PANTHER" id="PTHR44329:SF47">
    <property type="entry name" value="SERINE_THREONINE-PROTEIN KINASE ROCO5-RELATED"/>
    <property type="match status" value="1"/>
</dbReference>
<protein>
    <recommendedName>
        <fullName evidence="3">non-specific serine/threonine protein kinase</fullName>
        <ecNumber evidence="3">2.7.11.1</ecNumber>
    </recommendedName>
</protein>
<dbReference type="PROSITE" id="PS00108">
    <property type="entry name" value="PROTEIN_KINASE_ST"/>
    <property type="match status" value="1"/>
</dbReference>
<dbReference type="CDD" id="cd00130">
    <property type="entry name" value="PAS"/>
    <property type="match status" value="1"/>
</dbReference>
<proteinExistence type="inferred from homology"/>
<dbReference type="PROSITE" id="PS00107">
    <property type="entry name" value="PROTEIN_KINASE_ATP"/>
    <property type="match status" value="1"/>
</dbReference>
<comment type="catalytic activity">
    <reaction evidence="14">
        <text>L-threonyl-[protein] + ATP = O-phospho-L-threonyl-[protein] + ADP + H(+)</text>
        <dbReference type="Rhea" id="RHEA:46608"/>
        <dbReference type="Rhea" id="RHEA-COMP:11060"/>
        <dbReference type="Rhea" id="RHEA-COMP:11605"/>
        <dbReference type="ChEBI" id="CHEBI:15378"/>
        <dbReference type="ChEBI" id="CHEBI:30013"/>
        <dbReference type="ChEBI" id="CHEBI:30616"/>
        <dbReference type="ChEBI" id="CHEBI:61977"/>
        <dbReference type="ChEBI" id="CHEBI:456216"/>
        <dbReference type="EC" id="2.7.11.1"/>
    </reaction>
</comment>
<keyword evidence="10 16" id="KW-0067">ATP-binding</keyword>
<keyword evidence="7" id="KW-0808">Transferase</keyword>
<evidence type="ECO:0000256" key="8">
    <source>
        <dbReference type="ARBA" id="ARBA00022741"/>
    </source>
</evidence>
<dbReference type="FunFam" id="1.10.510.10:FF:000476">
    <property type="entry name" value="PAS domain-containing protein tyrosine kinase family protein"/>
    <property type="match status" value="1"/>
</dbReference>
<evidence type="ECO:0000256" key="6">
    <source>
        <dbReference type="ARBA" id="ARBA00022606"/>
    </source>
</evidence>
<comment type="catalytic activity">
    <reaction evidence="15">
        <text>L-seryl-[protein] + ATP = O-phospho-L-seryl-[protein] + ADP + H(+)</text>
        <dbReference type="Rhea" id="RHEA:17989"/>
        <dbReference type="Rhea" id="RHEA-COMP:9863"/>
        <dbReference type="Rhea" id="RHEA-COMP:11604"/>
        <dbReference type="ChEBI" id="CHEBI:15378"/>
        <dbReference type="ChEBI" id="CHEBI:29999"/>
        <dbReference type="ChEBI" id="CHEBI:30616"/>
        <dbReference type="ChEBI" id="CHEBI:83421"/>
        <dbReference type="ChEBI" id="CHEBI:456216"/>
        <dbReference type="EC" id="2.7.11.1"/>
    </reaction>
</comment>
<evidence type="ECO:0000256" key="13">
    <source>
        <dbReference type="ARBA" id="ARBA00023170"/>
    </source>
</evidence>
<dbReference type="Gene3D" id="1.10.510.10">
    <property type="entry name" value="Transferase(Phosphotransferase) domain 1"/>
    <property type="match status" value="1"/>
</dbReference>
<evidence type="ECO:0000259" key="19">
    <source>
        <dbReference type="PROSITE" id="PS50011"/>
    </source>
</evidence>
<keyword evidence="17" id="KW-0175">Coiled coil</keyword>
<keyword evidence="11" id="KW-0157">Chromophore</keyword>
<keyword evidence="22" id="KW-1185">Reference proteome</keyword>
<evidence type="ECO:0000256" key="7">
    <source>
        <dbReference type="ARBA" id="ARBA00022679"/>
    </source>
</evidence>